<evidence type="ECO:0000259" key="4">
    <source>
        <dbReference type="Pfam" id="PF02576"/>
    </source>
</evidence>
<evidence type="ECO:0000256" key="1">
    <source>
        <dbReference type="ARBA" id="ARBA00022490"/>
    </source>
</evidence>
<evidence type="ECO:0000313" key="7">
    <source>
        <dbReference type="Proteomes" id="UP000198711"/>
    </source>
</evidence>
<dbReference type="SUPFAM" id="SSF75420">
    <property type="entry name" value="YhbC-like, N-terminal domain"/>
    <property type="match status" value="1"/>
</dbReference>
<dbReference type="Gene3D" id="3.30.300.70">
    <property type="entry name" value="RimP-like superfamily, N-terminal"/>
    <property type="match status" value="1"/>
</dbReference>
<evidence type="ECO:0000259" key="5">
    <source>
        <dbReference type="Pfam" id="PF17384"/>
    </source>
</evidence>
<dbReference type="Pfam" id="PF02576">
    <property type="entry name" value="RimP_N"/>
    <property type="match status" value="1"/>
</dbReference>
<dbReference type="PANTHER" id="PTHR33867:SF1">
    <property type="entry name" value="RIBOSOME MATURATION FACTOR RIMP"/>
    <property type="match status" value="1"/>
</dbReference>
<dbReference type="InterPro" id="IPR003728">
    <property type="entry name" value="Ribosome_maturation_RimP"/>
</dbReference>
<dbReference type="GO" id="GO:0000028">
    <property type="term" value="P:ribosomal small subunit assembly"/>
    <property type="evidence" value="ECO:0007669"/>
    <property type="project" value="TreeGrafter"/>
</dbReference>
<dbReference type="EMBL" id="FNNO01000010">
    <property type="protein sequence ID" value="SDX18735.1"/>
    <property type="molecule type" value="Genomic_DNA"/>
</dbReference>
<evidence type="ECO:0000313" key="6">
    <source>
        <dbReference type="EMBL" id="SDX18735.1"/>
    </source>
</evidence>
<comment type="function">
    <text evidence="3">Required for maturation of 30S ribosomal subunits.</text>
</comment>
<keyword evidence="2 3" id="KW-0690">Ribosome biogenesis</keyword>
<dbReference type="InterPro" id="IPR035956">
    <property type="entry name" value="RimP_N_sf"/>
</dbReference>
<dbReference type="Pfam" id="PF17384">
    <property type="entry name" value="DUF150_C"/>
    <property type="match status" value="1"/>
</dbReference>
<keyword evidence="1 3" id="KW-0963">Cytoplasm</keyword>
<accession>A0A8X8IDQ8</accession>
<dbReference type="HAMAP" id="MF_01077">
    <property type="entry name" value="RimP"/>
    <property type="match status" value="1"/>
</dbReference>
<evidence type="ECO:0000256" key="3">
    <source>
        <dbReference type="HAMAP-Rule" id="MF_01077"/>
    </source>
</evidence>
<protein>
    <recommendedName>
        <fullName evidence="3">Ribosome maturation factor RimP</fullName>
    </recommendedName>
</protein>
<proteinExistence type="inferred from homology"/>
<dbReference type="GO" id="GO:0005829">
    <property type="term" value="C:cytosol"/>
    <property type="evidence" value="ECO:0007669"/>
    <property type="project" value="TreeGrafter"/>
</dbReference>
<reference evidence="6 7" key="1">
    <citation type="submission" date="2016-10" db="EMBL/GenBank/DDBJ databases">
        <authorList>
            <person name="Varghese N."/>
            <person name="Submissions S."/>
        </authorList>
    </citation>
    <scope>NUCLEOTIDE SEQUENCE [LARGE SCALE GENOMIC DNA]</scope>
    <source>
        <strain evidence="6 7">DSM 25353</strain>
    </source>
</reference>
<evidence type="ECO:0000256" key="2">
    <source>
        <dbReference type="ARBA" id="ARBA00022517"/>
    </source>
</evidence>
<gene>
    <name evidence="3" type="primary">rimP</name>
    <name evidence="6" type="ORF">SAMN05444410_11085</name>
</gene>
<dbReference type="RefSeq" id="WP_092724330.1">
    <property type="nucleotide sequence ID" value="NZ_FNNO01000010.1"/>
</dbReference>
<comment type="subcellular location">
    <subcellularLocation>
        <location evidence="3">Cytoplasm</location>
    </subcellularLocation>
</comment>
<dbReference type="PANTHER" id="PTHR33867">
    <property type="entry name" value="RIBOSOME MATURATION FACTOR RIMP"/>
    <property type="match status" value="1"/>
</dbReference>
<name>A0A8X8IDQ8_9BACT</name>
<sequence>MANETAIEKIEQLTDQVLANEPAYFRVAVRIKPTNNVKVFIDGDQGISIEKCVQFNRKLYKLIEETGMYPEGEFSLELSSPGVDEPLKLQRQYVKNIGRQVEVLFTDGTQKEGKLLEVAEADIIIEHTEGKGKKAITQQLVIPFNNIKTTTVQVKF</sequence>
<comment type="similarity">
    <text evidence="3">Belongs to the RimP family.</text>
</comment>
<feature type="domain" description="Ribosome maturation factor RimP C-terminal" evidence="5">
    <location>
        <begin position="87"/>
        <end position="156"/>
    </location>
</feature>
<dbReference type="Proteomes" id="UP000198711">
    <property type="component" value="Unassembled WGS sequence"/>
</dbReference>
<dbReference type="GO" id="GO:0006412">
    <property type="term" value="P:translation"/>
    <property type="evidence" value="ECO:0007669"/>
    <property type="project" value="TreeGrafter"/>
</dbReference>
<dbReference type="InterPro" id="IPR028989">
    <property type="entry name" value="RimP_N"/>
</dbReference>
<keyword evidence="7" id="KW-1185">Reference proteome</keyword>
<organism evidence="6 7">
    <name type="scientific">Hydrobacter penzbergensis</name>
    <dbReference type="NCBI Taxonomy" id="1235997"/>
    <lineage>
        <taxon>Bacteria</taxon>
        <taxon>Pseudomonadati</taxon>
        <taxon>Bacteroidota</taxon>
        <taxon>Chitinophagia</taxon>
        <taxon>Chitinophagales</taxon>
        <taxon>Chitinophagaceae</taxon>
        <taxon>Hydrobacter</taxon>
    </lineage>
</organism>
<comment type="caution">
    <text evidence="6">The sequence shown here is derived from an EMBL/GenBank/DDBJ whole genome shotgun (WGS) entry which is preliminary data.</text>
</comment>
<feature type="domain" description="Ribosome maturation factor RimP N-terminal" evidence="4">
    <location>
        <begin position="34"/>
        <end position="84"/>
    </location>
</feature>
<dbReference type="AlphaFoldDB" id="A0A8X8IDQ8"/>
<dbReference type="InterPro" id="IPR028998">
    <property type="entry name" value="RimP_C"/>
</dbReference>